<name>A0A428SH00_9HYPO</name>
<accession>A0A428SH00</accession>
<sequence length="436" mass="49549">METAKPDRLSSLPPEIIFELFPYISLDEGGFSLVRASKRFYNLLIVELYKEAGRNSNWAPLFVGAISGNIDTLERCHKAGAPLNYRWPGKDPVWWVLHIEEGYQPLHVAMMHYQVEAVQWFLEKKVNPYEKEEKGKIRTLDLICESRLLKGHYPTGRVVVARWKDKRLRIPNKGVLALRGRKIFDKLCTAGASHNPRLSKALQWRPDQVEVNKPVGMKRLIRQDVLSILPCEILLKILSNLSPVDGGYSLVATSRFLYRTLILDLYREAGRQLSWLPLFVGAMDGNLLTLETCLKAGAPIDYQWEANHLTSGWRFHDWARPLHVAIEHVHVGSVKWLLAKGANPGQTKEEKVSRCYAPPRVVAGLIAGKPEIPRYAANKQTLWWRGRNFTTPNQAELKQESQEIYQVLVEAAGEPPPRPVEMALSVLAWFVGGGFH</sequence>
<evidence type="ECO:0000256" key="3">
    <source>
        <dbReference type="PROSITE-ProRule" id="PRU00023"/>
    </source>
</evidence>
<dbReference type="Pfam" id="PF00023">
    <property type="entry name" value="Ank"/>
    <property type="match status" value="1"/>
</dbReference>
<dbReference type="SUPFAM" id="SSF48403">
    <property type="entry name" value="Ankyrin repeat"/>
    <property type="match status" value="1"/>
</dbReference>
<dbReference type="InterPro" id="IPR036047">
    <property type="entry name" value="F-box-like_dom_sf"/>
</dbReference>
<keyword evidence="2 3" id="KW-0040">ANK repeat</keyword>
<dbReference type="Gene3D" id="1.25.40.20">
    <property type="entry name" value="Ankyrin repeat-containing domain"/>
    <property type="match status" value="2"/>
</dbReference>
<keyword evidence="6" id="KW-1185">Reference proteome</keyword>
<dbReference type="EMBL" id="NKCL01000018">
    <property type="protein sequence ID" value="RSL89017.1"/>
    <property type="molecule type" value="Genomic_DNA"/>
</dbReference>
<organism evidence="5 6">
    <name type="scientific">Fusarium floridanum</name>
    <dbReference type="NCBI Taxonomy" id="1325733"/>
    <lineage>
        <taxon>Eukaryota</taxon>
        <taxon>Fungi</taxon>
        <taxon>Dikarya</taxon>
        <taxon>Ascomycota</taxon>
        <taxon>Pezizomycotina</taxon>
        <taxon>Sordariomycetes</taxon>
        <taxon>Hypocreomycetidae</taxon>
        <taxon>Hypocreales</taxon>
        <taxon>Nectriaceae</taxon>
        <taxon>Fusarium</taxon>
        <taxon>Fusarium solani species complex</taxon>
    </lineage>
</organism>
<dbReference type="InterPro" id="IPR036770">
    <property type="entry name" value="Ankyrin_rpt-contain_sf"/>
</dbReference>
<dbReference type="InterPro" id="IPR001810">
    <property type="entry name" value="F-box_dom"/>
</dbReference>
<feature type="domain" description="F-box" evidence="4">
    <location>
        <begin position="6"/>
        <end position="52"/>
    </location>
</feature>
<evidence type="ECO:0000313" key="5">
    <source>
        <dbReference type="EMBL" id="RSL89017.1"/>
    </source>
</evidence>
<proteinExistence type="predicted"/>
<dbReference type="SMART" id="SM00248">
    <property type="entry name" value="ANK"/>
    <property type="match status" value="4"/>
</dbReference>
<feature type="repeat" description="ANK" evidence="3">
    <location>
        <begin position="317"/>
        <end position="349"/>
    </location>
</feature>
<protein>
    <recommendedName>
        <fullName evidence="4">F-box domain-containing protein</fullName>
    </recommendedName>
</protein>
<evidence type="ECO:0000313" key="6">
    <source>
        <dbReference type="Proteomes" id="UP000287972"/>
    </source>
</evidence>
<dbReference type="Proteomes" id="UP000287972">
    <property type="component" value="Unassembled WGS sequence"/>
</dbReference>
<gene>
    <name evidence="5" type="ORF">CEP51_001411</name>
</gene>
<dbReference type="PROSITE" id="PS50088">
    <property type="entry name" value="ANK_REPEAT"/>
    <property type="match status" value="1"/>
</dbReference>
<dbReference type="PANTHER" id="PTHR24198">
    <property type="entry name" value="ANKYRIN REPEAT AND PROTEIN KINASE DOMAIN-CONTAINING PROTEIN"/>
    <property type="match status" value="1"/>
</dbReference>
<reference evidence="5 6" key="1">
    <citation type="submission" date="2017-06" db="EMBL/GenBank/DDBJ databases">
        <title>Comparative genomic analysis of Ambrosia Fusariam Clade fungi.</title>
        <authorList>
            <person name="Stajich J.E."/>
            <person name="Carrillo J."/>
            <person name="Kijimoto T."/>
            <person name="Eskalen A."/>
            <person name="O'Donnell K."/>
            <person name="Kasson M."/>
        </authorList>
    </citation>
    <scope>NUCLEOTIDE SEQUENCE [LARGE SCALE GENOMIC DNA]</scope>
    <source>
        <strain evidence="5 6">NRRL62606</strain>
    </source>
</reference>
<evidence type="ECO:0000259" key="4">
    <source>
        <dbReference type="PROSITE" id="PS50181"/>
    </source>
</evidence>
<keyword evidence="1" id="KW-0677">Repeat</keyword>
<dbReference type="PROSITE" id="PS50181">
    <property type="entry name" value="FBOX"/>
    <property type="match status" value="1"/>
</dbReference>
<evidence type="ECO:0000256" key="1">
    <source>
        <dbReference type="ARBA" id="ARBA00022737"/>
    </source>
</evidence>
<dbReference type="PANTHER" id="PTHR24198:SF165">
    <property type="entry name" value="ANKYRIN REPEAT-CONTAINING PROTEIN-RELATED"/>
    <property type="match status" value="1"/>
</dbReference>
<dbReference type="InterPro" id="IPR002110">
    <property type="entry name" value="Ankyrin_rpt"/>
</dbReference>
<dbReference type="AlphaFoldDB" id="A0A428SH00"/>
<comment type="caution">
    <text evidence="5">The sequence shown here is derived from an EMBL/GenBank/DDBJ whole genome shotgun (WGS) entry which is preliminary data.</text>
</comment>
<evidence type="ECO:0000256" key="2">
    <source>
        <dbReference type="ARBA" id="ARBA00023043"/>
    </source>
</evidence>
<dbReference type="SUPFAM" id="SSF81383">
    <property type="entry name" value="F-box domain"/>
    <property type="match status" value="1"/>
</dbReference>